<dbReference type="AlphaFoldDB" id="A0A6P7TL47"/>
<proteinExistence type="predicted"/>
<name>A0A6P7TL47_9MOLL</name>
<evidence type="ECO:0000256" key="1">
    <source>
        <dbReference type="SAM" id="Coils"/>
    </source>
</evidence>
<feature type="coiled-coil region" evidence="1">
    <location>
        <begin position="281"/>
        <end position="329"/>
    </location>
</feature>
<keyword evidence="3" id="KW-1185">Reference proteome</keyword>
<dbReference type="PANTHER" id="PTHR28660:SF1">
    <property type="entry name" value="COILED-COIL DOMAIN-CONTAINING PROTEIN 73"/>
    <property type="match status" value="1"/>
</dbReference>
<dbReference type="PANTHER" id="PTHR28660">
    <property type="entry name" value="COILED-COIL DOMAIN-CONTAINING PROTEIN 73"/>
    <property type="match status" value="1"/>
</dbReference>
<gene>
    <name evidence="4" type="primary">LOC115224126</name>
</gene>
<organism evidence="3 4">
    <name type="scientific">Octopus sinensis</name>
    <name type="common">East Asian common octopus</name>
    <dbReference type="NCBI Taxonomy" id="2607531"/>
    <lineage>
        <taxon>Eukaryota</taxon>
        <taxon>Metazoa</taxon>
        <taxon>Spiralia</taxon>
        <taxon>Lophotrochozoa</taxon>
        <taxon>Mollusca</taxon>
        <taxon>Cephalopoda</taxon>
        <taxon>Coleoidea</taxon>
        <taxon>Octopodiformes</taxon>
        <taxon>Octopoda</taxon>
        <taxon>Incirrata</taxon>
        <taxon>Octopodidae</taxon>
        <taxon>Octopus</taxon>
    </lineage>
</organism>
<evidence type="ECO:0000313" key="3">
    <source>
        <dbReference type="Proteomes" id="UP000515154"/>
    </source>
</evidence>
<sequence>MKTSVHRLKSYRLPVRIMDDIKLSLPAKVTEDTLFVTASSAERLIMAECQALHAPEEKTAIFNTSNYLNLQHTLLEIVEELKVRRKNDNEYEERMQDLRKTNLELSKNYNIEQKNNSNCIEQCQKRIQEAYNEYEQKILLNGENMEKFRLLYLNKEDEITALKEEIKNLQLANFGYQKQIKDQEQKIELQLMIADHHVKQMSQVESKVISINTHIQALGLSQKSLKENVQNSCRLQQKLERVNKHQRCQLKQCNADLALVQQEILQMKIYAQSVPKEMVNARQLQDEITKYQQHINKLNIEKEETLKQLEKSNQKNDILMKNLTNVQNLLKYQTENAKKFKMGFGKIEKESKEITDMNLTTTQLQQLKQNIEPNSLVTHHDEPKAASMDT</sequence>
<accession>A0A6P7TL47</accession>
<reference evidence="4" key="1">
    <citation type="submission" date="2025-08" db="UniProtKB">
        <authorList>
            <consortium name="RefSeq"/>
        </authorList>
    </citation>
    <scope>IDENTIFICATION</scope>
</reference>
<dbReference type="Proteomes" id="UP000515154">
    <property type="component" value="Linkage group LG24"/>
</dbReference>
<evidence type="ECO:0000313" key="4">
    <source>
        <dbReference type="RefSeq" id="XP_029650790.1"/>
    </source>
</evidence>
<dbReference type="RefSeq" id="XP_029650790.1">
    <property type="nucleotide sequence ID" value="XM_029794930.2"/>
</dbReference>
<dbReference type="Pfam" id="PF15818">
    <property type="entry name" value="CCDC73"/>
    <property type="match status" value="1"/>
</dbReference>
<feature type="coiled-coil region" evidence="1">
    <location>
        <begin position="88"/>
        <end position="186"/>
    </location>
</feature>
<protein>
    <submittedName>
        <fullName evidence="4">Coiled-coil domain-containing protein 73-like isoform X1</fullName>
    </submittedName>
</protein>
<evidence type="ECO:0000256" key="2">
    <source>
        <dbReference type="SAM" id="MobiDB-lite"/>
    </source>
</evidence>
<feature type="region of interest" description="Disordered" evidence="2">
    <location>
        <begin position="370"/>
        <end position="390"/>
    </location>
</feature>
<keyword evidence="1" id="KW-0175">Coiled coil</keyword>
<dbReference type="InterPro" id="IPR031650">
    <property type="entry name" value="CCDC73"/>
</dbReference>
<dbReference type="KEGG" id="osn:115224126"/>